<evidence type="ECO:0000256" key="1">
    <source>
        <dbReference type="ARBA" id="ARBA00010552"/>
    </source>
</evidence>
<comment type="similarity">
    <text evidence="1">Belongs to the RutC family.</text>
</comment>
<dbReference type="RefSeq" id="XP_070885852.1">
    <property type="nucleotide sequence ID" value="XM_071029195.1"/>
</dbReference>
<dbReference type="NCBIfam" id="TIGR00004">
    <property type="entry name" value="Rid family detoxifying hydrolase"/>
    <property type="match status" value="1"/>
</dbReference>
<gene>
    <name evidence="2" type="ORF">BJX67DRAFT_354236</name>
</gene>
<dbReference type="Gene3D" id="3.30.1330.40">
    <property type="entry name" value="RutC-like"/>
    <property type="match status" value="1"/>
</dbReference>
<dbReference type="EMBL" id="JBFXLQ010000022">
    <property type="protein sequence ID" value="KAL2866873.1"/>
    <property type="molecule type" value="Genomic_DNA"/>
</dbReference>
<dbReference type="Pfam" id="PF01042">
    <property type="entry name" value="Ribonuc_L-PSP"/>
    <property type="match status" value="1"/>
</dbReference>
<comment type="caution">
    <text evidence="2">The sequence shown here is derived from an EMBL/GenBank/DDBJ whole genome shotgun (WGS) entry which is preliminary data.</text>
</comment>
<dbReference type="GeneID" id="98144267"/>
<dbReference type="InterPro" id="IPR035959">
    <property type="entry name" value="RutC-like_sf"/>
</dbReference>
<evidence type="ECO:0000313" key="3">
    <source>
        <dbReference type="Proteomes" id="UP001610432"/>
    </source>
</evidence>
<keyword evidence="3" id="KW-1185">Reference proteome</keyword>
<organism evidence="2 3">
    <name type="scientific">Aspergillus lucknowensis</name>
    <dbReference type="NCBI Taxonomy" id="176173"/>
    <lineage>
        <taxon>Eukaryota</taxon>
        <taxon>Fungi</taxon>
        <taxon>Dikarya</taxon>
        <taxon>Ascomycota</taxon>
        <taxon>Pezizomycotina</taxon>
        <taxon>Eurotiomycetes</taxon>
        <taxon>Eurotiomycetidae</taxon>
        <taxon>Eurotiales</taxon>
        <taxon>Aspergillaceae</taxon>
        <taxon>Aspergillus</taxon>
        <taxon>Aspergillus subgen. Nidulantes</taxon>
    </lineage>
</organism>
<accession>A0ABR4LQR3</accession>
<protein>
    <submittedName>
        <fullName evidence="2">Endoribonuclease L-PSP/chorismate mutase-like protein</fullName>
    </submittedName>
</protein>
<reference evidence="2 3" key="1">
    <citation type="submission" date="2024-07" db="EMBL/GenBank/DDBJ databases">
        <title>Section-level genome sequencing and comparative genomics of Aspergillus sections Usti and Cavernicolus.</title>
        <authorList>
            <consortium name="Lawrence Berkeley National Laboratory"/>
            <person name="Nybo J.L."/>
            <person name="Vesth T.C."/>
            <person name="Theobald S."/>
            <person name="Frisvad J.C."/>
            <person name="Larsen T.O."/>
            <person name="Kjaerboelling I."/>
            <person name="Rothschild-Mancinelli K."/>
            <person name="Lyhne E.K."/>
            <person name="Kogle M.E."/>
            <person name="Barry K."/>
            <person name="Clum A."/>
            <person name="Na H."/>
            <person name="Ledsgaard L."/>
            <person name="Lin J."/>
            <person name="Lipzen A."/>
            <person name="Kuo A."/>
            <person name="Riley R."/>
            <person name="Mondo S."/>
            <person name="Labutti K."/>
            <person name="Haridas S."/>
            <person name="Pangalinan J."/>
            <person name="Salamov A.A."/>
            <person name="Simmons B.A."/>
            <person name="Magnuson J.K."/>
            <person name="Chen J."/>
            <person name="Drula E."/>
            <person name="Henrissat B."/>
            <person name="Wiebenga A."/>
            <person name="Lubbers R.J."/>
            <person name="Gomes A.C."/>
            <person name="Macurrencykelacurrency M.R."/>
            <person name="Stajich J."/>
            <person name="Grigoriev I.V."/>
            <person name="Mortensen U.H."/>
            <person name="De Vries R.P."/>
            <person name="Baker S.E."/>
            <person name="Andersen M.R."/>
        </authorList>
    </citation>
    <scope>NUCLEOTIDE SEQUENCE [LARGE SCALE GENOMIC DNA]</scope>
    <source>
        <strain evidence="2 3">CBS 449.75</strain>
    </source>
</reference>
<dbReference type="InterPro" id="IPR006175">
    <property type="entry name" value="YjgF/YER057c/UK114"/>
</dbReference>
<evidence type="ECO:0000313" key="2">
    <source>
        <dbReference type="EMBL" id="KAL2866873.1"/>
    </source>
</evidence>
<dbReference type="PANTHER" id="PTHR11803">
    <property type="entry name" value="2-IMINOBUTANOATE/2-IMINOPROPANOATE DEAMINASE RIDA"/>
    <property type="match status" value="1"/>
</dbReference>
<dbReference type="Proteomes" id="UP001610432">
    <property type="component" value="Unassembled WGS sequence"/>
</dbReference>
<dbReference type="SUPFAM" id="SSF55298">
    <property type="entry name" value="YjgF-like"/>
    <property type="match status" value="1"/>
</dbReference>
<name>A0ABR4LQR3_9EURO</name>
<dbReference type="InterPro" id="IPR006056">
    <property type="entry name" value="RidA"/>
</dbReference>
<dbReference type="PANTHER" id="PTHR11803:SF42">
    <property type="entry name" value="MMF1"/>
    <property type="match status" value="1"/>
</dbReference>
<proteinExistence type="inferred from homology"/>
<dbReference type="CDD" id="cd00448">
    <property type="entry name" value="YjgF_YER057c_UK114_family"/>
    <property type="match status" value="1"/>
</dbReference>
<sequence>MSTKIPVFTSKAPAPPPFLNQATIVGNVIFCSGQLGVDPKTGRIVEGSVKDRARQTLRNLSAVLEAGGSSLADVAKVNIFLADMKDFAAVNEVYVEAFPEPRPARTCIAVKTLPQGSDVEIECVGVVTNPKSVRARI</sequence>